<dbReference type="InterPro" id="IPR021717">
    <property type="entry name" value="Nucleoporin_Nup160"/>
</dbReference>
<accession>A0AAF3ER75</accession>
<dbReference type="PANTHER" id="PTHR21286:SF0">
    <property type="entry name" value="NUCLEAR PORE COMPLEX PROTEIN NUP160"/>
    <property type="match status" value="1"/>
</dbReference>
<keyword evidence="5" id="KW-1185">Reference proteome</keyword>
<dbReference type="InterPro" id="IPR059141">
    <property type="entry name" value="Beta-prop_Nup120_160"/>
</dbReference>
<proteinExistence type="predicted"/>
<dbReference type="Pfam" id="PF11715">
    <property type="entry name" value="Beta-prop_Nup120_160"/>
    <property type="match status" value="1"/>
</dbReference>
<name>A0AAF3ER75_9BILA</name>
<dbReference type="Proteomes" id="UP000887575">
    <property type="component" value="Unassembled WGS sequence"/>
</dbReference>
<feature type="domain" description="Nucleoporin Nup120/160 beta-propeller" evidence="4">
    <location>
        <begin position="65"/>
        <end position="534"/>
    </location>
</feature>
<dbReference type="GO" id="GO:0005643">
    <property type="term" value="C:nuclear pore"/>
    <property type="evidence" value="ECO:0007669"/>
    <property type="project" value="TreeGrafter"/>
</dbReference>
<dbReference type="AlphaFoldDB" id="A0AAF3ER75"/>
<evidence type="ECO:0000256" key="2">
    <source>
        <dbReference type="ARBA" id="ARBA00022448"/>
    </source>
</evidence>
<dbReference type="WBParaSite" id="MBELARI_LOCUS16607">
    <property type="protein sequence ID" value="MBELARI_LOCUS16607"/>
    <property type="gene ID" value="MBELARI_LOCUS16607"/>
</dbReference>
<evidence type="ECO:0000256" key="1">
    <source>
        <dbReference type="ARBA" id="ARBA00004123"/>
    </source>
</evidence>
<dbReference type="GO" id="GO:0017056">
    <property type="term" value="F:structural constituent of nuclear pore"/>
    <property type="evidence" value="ECO:0007669"/>
    <property type="project" value="TreeGrafter"/>
</dbReference>
<comment type="subcellular location">
    <subcellularLocation>
        <location evidence="1">Nucleus</location>
    </subcellularLocation>
</comment>
<dbReference type="PANTHER" id="PTHR21286">
    <property type="entry name" value="NUCLEAR PORE COMPLEX PROTEIN NUP160"/>
    <property type="match status" value="1"/>
</dbReference>
<protein>
    <recommendedName>
        <fullName evidence="4">Nucleoporin Nup120/160 beta-propeller domain-containing protein</fullName>
    </recommendedName>
</protein>
<evidence type="ECO:0000313" key="5">
    <source>
        <dbReference type="Proteomes" id="UP000887575"/>
    </source>
</evidence>
<keyword evidence="3" id="KW-0539">Nucleus</keyword>
<organism evidence="5 6">
    <name type="scientific">Mesorhabditis belari</name>
    <dbReference type="NCBI Taxonomy" id="2138241"/>
    <lineage>
        <taxon>Eukaryota</taxon>
        <taxon>Metazoa</taxon>
        <taxon>Ecdysozoa</taxon>
        <taxon>Nematoda</taxon>
        <taxon>Chromadorea</taxon>
        <taxon>Rhabditida</taxon>
        <taxon>Rhabditina</taxon>
        <taxon>Rhabditomorpha</taxon>
        <taxon>Rhabditoidea</taxon>
        <taxon>Rhabditidae</taxon>
        <taxon>Mesorhabditinae</taxon>
        <taxon>Mesorhabditis</taxon>
    </lineage>
</organism>
<keyword evidence="2" id="KW-0813">Transport</keyword>
<reference evidence="6" key="1">
    <citation type="submission" date="2024-02" db="UniProtKB">
        <authorList>
            <consortium name="WormBaseParasite"/>
        </authorList>
    </citation>
    <scope>IDENTIFICATION</scope>
</reference>
<evidence type="ECO:0000259" key="4">
    <source>
        <dbReference type="Pfam" id="PF11715"/>
    </source>
</evidence>
<sequence length="627" mass="71713">MTSSHEQTTVSIIRDEELLFSDGFAYIPNLTLTIEHEALQSPVPMNVTVDGDVFTFPDESLFNDRFITWRGMGQKMFLEERSLQSSLQFSICLFFPHAPILPGTTITVLNDVLFLIVPTQISIHRFYIYLPKSVTMKDPILKCFEGNDEMCFHHEVHSIQSHGNPIKASIAQNLLATTVLLVTFEGMLTHINMPTDKTKEVEETTLKGSGMIRRLLKRASTGYSRDKDSHHALDISVLQANEQRESPLFFAIYRDLCVRVWNGEHRSLLKTIEFDKMISKINADDLNNVTVKATIAHNGEVMLMVTINTKNNTLFLLLKENGTQYEKIAYFSAPHFVSKCSLIDSDLKHLGDGYWKVMGLWNDSSSRSSYRLLHITIEEINHEREQRRNDLIHPWRAVMTASSSSIISPSETTLEEIHSILFNRDQHSLEVLTRAIQIVCRGQHNDSTTLTTWVELEKFVENYSMTSEFDEKFCNDGSLKKEDGFLMLLRKIYTKCTELERSMNSPIKIFQMSSSSCHFWGVLRHGSVTIVEETAKVLLKNLALNDFKAWSRSMDDLVKYTEMALACSSQEEDIDDEYLSPPFPRLTSLEIERLLSGAQTILQHIQKMTAKMFDVPRLPLTISHFSA</sequence>
<evidence type="ECO:0000256" key="3">
    <source>
        <dbReference type="ARBA" id="ARBA00023242"/>
    </source>
</evidence>
<evidence type="ECO:0000313" key="6">
    <source>
        <dbReference type="WBParaSite" id="MBELARI_LOCUS16607"/>
    </source>
</evidence>